<evidence type="ECO:0000313" key="16">
    <source>
        <dbReference type="EMBL" id="MDE46483.1"/>
    </source>
</evidence>
<evidence type="ECO:0000256" key="11">
    <source>
        <dbReference type="ARBA" id="ARBA00037877"/>
    </source>
</evidence>
<keyword evidence="2" id="KW-0813">Transport</keyword>
<keyword evidence="9 14" id="KW-0408">Iron</keyword>
<evidence type="ECO:0000256" key="8">
    <source>
        <dbReference type="ARBA" id="ARBA00022982"/>
    </source>
</evidence>
<evidence type="ECO:0000256" key="14">
    <source>
        <dbReference type="RuleBase" id="RU362121"/>
    </source>
</evidence>
<comment type="similarity">
    <text evidence="12 14">Belongs to the cytochrome b5 family.</text>
</comment>
<dbReference type="SUPFAM" id="SSF55856">
    <property type="entry name" value="Cytochrome b5-like heme/steroid binding domain"/>
    <property type="match status" value="1"/>
</dbReference>
<dbReference type="InterPro" id="IPR036400">
    <property type="entry name" value="Cyt_B5-like_heme/steroid_sf"/>
</dbReference>
<dbReference type="PANTHER" id="PTHR19359:SF150">
    <property type="entry name" value="CYTOCHROME B5"/>
    <property type="match status" value="1"/>
</dbReference>
<keyword evidence="4 14" id="KW-0812">Transmembrane</keyword>
<feature type="transmembrane region" description="Helical" evidence="14">
    <location>
        <begin position="111"/>
        <end position="132"/>
    </location>
</feature>
<dbReference type="InterPro" id="IPR050668">
    <property type="entry name" value="Cytochrome_b5"/>
</dbReference>
<dbReference type="InterPro" id="IPR001199">
    <property type="entry name" value="Cyt_B5-like_heme/steroid-bd"/>
</dbReference>
<comment type="subcellular location">
    <subcellularLocation>
        <location evidence="1">Endoplasmic reticulum membrane</location>
        <topology evidence="1">Single-pass membrane protein</topology>
        <orientation evidence="1">Cytoplasmic side</orientation>
    </subcellularLocation>
    <subcellularLocation>
        <location evidence="11">Microsome membrane</location>
        <topology evidence="11">Single-pass membrane protein</topology>
        <orientation evidence="11">Cytoplasmic side</orientation>
    </subcellularLocation>
</comment>
<name>A0A6G1S967_9ACAR</name>
<evidence type="ECO:0000256" key="10">
    <source>
        <dbReference type="ARBA" id="ARBA00023136"/>
    </source>
</evidence>
<sequence>MTQTITLEEVQKHTTRNSVWFVIHNKVYDVTKFMDEHPGGEEVLLEQAGKNATEIFEDVSHSADAKDLMKNYLVGELPEHERTAEKTEKTTTSTKISKNFDDADHSLSLTWMQWGITIGVSAIVGLLVRHWLGSS</sequence>
<dbReference type="InterPro" id="IPR018506">
    <property type="entry name" value="Cyt_B5_heme-BS"/>
</dbReference>
<reference evidence="16" key="1">
    <citation type="submission" date="2018-10" db="EMBL/GenBank/DDBJ databases">
        <title>Transcriptome assembly of Aceria tosichella (Wheat curl mite) Type 2.</title>
        <authorList>
            <person name="Scully E.D."/>
            <person name="Geib S.M."/>
            <person name="Palmer N.A."/>
            <person name="Gupta A.K."/>
            <person name="Sarath G."/>
            <person name="Tatineni S."/>
        </authorList>
    </citation>
    <scope>NUCLEOTIDE SEQUENCE</scope>
    <source>
        <strain evidence="16">LincolnNE</strain>
    </source>
</reference>
<dbReference type="PANTHER" id="PTHR19359">
    <property type="entry name" value="CYTOCHROME B5"/>
    <property type="match status" value="1"/>
</dbReference>
<evidence type="ECO:0000256" key="1">
    <source>
        <dbReference type="ARBA" id="ARBA00004131"/>
    </source>
</evidence>
<dbReference type="SMART" id="SM01117">
    <property type="entry name" value="Cyt-b5"/>
    <property type="match status" value="1"/>
</dbReference>
<evidence type="ECO:0000256" key="4">
    <source>
        <dbReference type="ARBA" id="ARBA00022692"/>
    </source>
</evidence>
<keyword evidence="3 14" id="KW-0349">Heme</keyword>
<dbReference type="PRINTS" id="PR00363">
    <property type="entry name" value="CYTOCHROMEB5"/>
</dbReference>
<dbReference type="FunFam" id="3.10.120.10:FF:000002">
    <property type="entry name" value="Cytochrome b5 type B"/>
    <property type="match status" value="1"/>
</dbReference>
<evidence type="ECO:0000256" key="5">
    <source>
        <dbReference type="ARBA" id="ARBA00022723"/>
    </source>
</evidence>
<dbReference type="EMBL" id="GGYP01001712">
    <property type="protein sequence ID" value="MDE46483.1"/>
    <property type="molecule type" value="Transcribed_RNA"/>
</dbReference>
<evidence type="ECO:0000256" key="9">
    <source>
        <dbReference type="ARBA" id="ARBA00023004"/>
    </source>
</evidence>
<evidence type="ECO:0000259" key="15">
    <source>
        <dbReference type="PROSITE" id="PS50255"/>
    </source>
</evidence>
<keyword evidence="8" id="KW-0249">Electron transport</keyword>
<dbReference type="Pfam" id="PF00173">
    <property type="entry name" value="Cyt-b5"/>
    <property type="match status" value="1"/>
</dbReference>
<evidence type="ECO:0000256" key="7">
    <source>
        <dbReference type="ARBA" id="ARBA00022848"/>
    </source>
</evidence>
<evidence type="ECO:0000256" key="6">
    <source>
        <dbReference type="ARBA" id="ARBA00022824"/>
    </source>
</evidence>
<keyword evidence="14" id="KW-1133">Transmembrane helix</keyword>
<evidence type="ECO:0000256" key="3">
    <source>
        <dbReference type="ARBA" id="ARBA00022617"/>
    </source>
</evidence>
<accession>A0A6G1S967</accession>
<dbReference type="PROSITE" id="PS00191">
    <property type="entry name" value="CYTOCHROME_B5_1"/>
    <property type="match status" value="1"/>
</dbReference>
<proteinExistence type="inferred from homology"/>
<protein>
    <recommendedName>
        <fullName evidence="13">Cytochrome b5</fullName>
    </recommendedName>
</protein>
<organism evidence="16">
    <name type="scientific">Aceria tosichella</name>
    <name type="common">wheat curl mite</name>
    <dbReference type="NCBI Taxonomy" id="561515"/>
    <lineage>
        <taxon>Eukaryota</taxon>
        <taxon>Metazoa</taxon>
        <taxon>Ecdysozoa</taxon>
        <taxon>Arthropoda</taxon>
        <taxon>Chelicerata</taxon>
        <taxon>Arachnida</taxon>
        <taxon>Acari</taxon>
        <taxon>Acariformes</taxon>
        <taxon>Trombidiformes</taxon>
        <taxon>Prostigmata</taxon>
        <taxon>Eupodina</taxon>
        <taxon>Eriophyoidea</taxon>
        <taxon>Eriophyidae</taxon>
        <taxon>Eriophyinae</taxon>
        <taxon>Aceriini</taxon>
        <taxon>Aceria</taxon>
    </lineage>
</organism>
<dbReference type="PROSITE" id="PS50255">
    <property type="entry name" value="CYTOCHROME_B5_2"/>
    <property type="match status" value="1"/>
</dbReference>
<dbReference type="AlphaFoldDB" id="A0A6G1S967"/>
<dbReference type="Gene3D" id="3.10.120.10">
    <property type="entry name" value="Cytochrome b5-like heme/steroid binding domain"/>
    <property type="match status" value="1"/>
</dbReference>
<dbReference type="GO" id="GO:0020037">
    <property type="term" value="F:heme binding"/>
    <property type="evidence" value="ECO:0007669"/>
    <property type="project" value="UniProtKB-UniRule"/>
</dbReference>
<dbReference type="GO" id="GO:0005789">
    <property type="term" value="C:endoplasmic reticulum membrane"/>
    <property type="evidence" value="ECO:0007669"/>
    <property type="project" value="UniProtKB-SubCell"/>
</dbReference>
<keyword evidence="10 14" id="KW-0472">Membrane</keyword>
<evidence type="ECO:0000256" key="12">
    <source>
        <dbReference type="ARBA" id="ARBA00038168"/>
    </source>
</evidence>
<keyword evidence="7" id="KW-0492">Microsome</keyword>
<keyword evidence="6" id="KW-0256">Endoplasmic reticulum</keyword>
<keyword evidence="5 14" id="KW-0479">Metal-binding</keyword>
<gene>
    <name evidence="16" type="primary">Cyt-b5</name>
    <name evidence="16" type="ORF">g.20905</name>
</gene>
<dbReference type="GO" id="GO:0046872">
    <property type="term" value="F:metal ion binding"/>
    <property type="evidence" value="ECO:0007669"/>
    <property type="project" value="UniProtKB-UniRule"/>
</dbReference>
<feature type="domain" description="Cytochrome b5 heme-binding" evidence="15">
    <location>
        <begin position="2"/>
        <end position="78"/>
    </location>
</feature>
<evidence type="ECO:0000256" key="13">
    <source>
        <dbReference type="ARBA" id="ARBA00039806"/>
    </source>
</evidence>
<evidence type="ECO:0000256" key="2">
    <source>
        <dbReference type="ARBA" id="ARBA00022448"/>
    </source>
</evidence>